<dbReference type="InterPro" id="IPR016066">
    <property type="entry name" value="A-D-PHexomutase_CS"/>
</dbReference>
<evidence type="ECO:0000259" key="12">
    <source>
        <dbReference type="Pfam" id="PF02880"/>
    </source>
</evidence>
<dbReference type="FunFam" id="3.40.120.10:FF:000004">
    <property type="entry name" value="Phosphoglucomutase 5"/>
    <property type="match status" value="1"/>
</dbReference>
<proteinExistence type="inferred from homology"/>
<dbReference type="HOGENOM" id="CLU_009330_0_1_6"/>
<feature type="domain" description="Alpha-D-phosphohexomutase alpha/beta/alpha" evidence="12">
    <location>
        <begin position="296"/>
        <end position="406"/>
    </location>
</feature>
<evidence type="ECO:0000256" key="8">
    <source>
        <dbReference type="ARBA" id="ARBA00023235"/>
    </source>
</evidence>
<dbReference type="Gene3D" id="3.40.120.10">
    <property type="entry name" value="Alpha-D-Glucose-1,6-Bisphosphate, subunit A, domain 3"/>
    <property type="match status" value="3"/>
</dbReference>
<dbReference type="Pfam" id="PF02878">
    <property type="entry name" value="PGM_PMM_I"/>
    <property type="match status" value="1"/>
</dbReference>
<keyword evidence="5" id="KW-0597">Phosphoprotein</keyword>
<comment type="cofactor">
    <cofactor evidence="2">
        <name>Mg(2+)</name>
        <dbReference type="ChEBI" id="CHEBI:18420"/>
    </cofactor>
</comment>
<dbReference type="FunFam" id="3.30.310.50:FF:000002">
    <property type="entry name" value="Phosphoglucomutase 5"/>
    <property type="match status" value="1"/>
</dbReference>
<evidence type="ECO:0000256" key="3">
    <source>
        <dbReference type="ARBA" id="ARBA00010231"/>
    </source>
</evidence>
<dbReference type="GO" id="GO:0005829">
    <property type="term" value="C:cytosol"/>
    <property type="evidence" value="ECO:0007669"/>
    <property type="project" value="TreeGrafter"/>
</dbReference>
<dbReference type="SUPFAM" id="SSF55957">
    <property type="entry name" value="Phosphoglucomutase, C-terminal domain"/>
    <property type="match status" value="1"/>
</dbReference>
<evidence type="ECO:0000256" key="6">
    <source>
        <dbReference type="ARBA" id="ARBA00022723"/>
    </source>
</evidence>
<evidence type="ECO:0000256" key="1">
    <source>
        <dbReference type="ARBA" id="ARBA00000443"/>
    </source>
</evidence>
<dbReference type="EC" id="5.4.2.2" evidence="4"/>
<evidence type="ECO:0000256" key="7">
    <source>
        <dbReference type="ARBA" id="ARBA00022842"/>
    </source>
</evidence>
<keyword evidence="7 9" id="KW-0460">Magnesium</keyword>
<dbReference type="InterPro" id="IPR005841">
    <property type="entry name" value="Alpha-D-phosphohexomutase_SF"/>
</dbReference>
<reference evidence="13 14" key="1">
    <citation type="journal article" date="2009" name="J. Bacteriol.">
        <title>Draft genome sequence of the extremely acidophilic bacterium Acidithiobacillus caldus ATCC 51756 reveals metabolic versatility in the genus Acidithiobacillus.</title>
        <authorList>
            <person name="Valdes J."/>
            <person name="Quatrini R."/>
            <person name="Hallberg K."/>
            <person name="Dopson M."/>
            <person name="Valenzuela P.D."/>
            <person name="Holmes D.S."/>
        </authorList>
    </citation>
    <scope>NUCLEOTIDE SEQUENCE [LARGE SCALE GENOMIC DNA]</scope>
    <source>
        <strain evidence="14">ATCC 51756 / DSM 8584 / KU</strain>
    </source>
</reference>
<evidence type="ECO:0000256" key="9">
    <source>
        <dbReference type="RuleBase" id="RU004326"/>
    </source>
</evidence>
<dbReference type="PANTHER" id="PTHR22573">
    <property type="entry name" value="PHOSPHOHEXOMUTASE FAMILY MEMBER"/>
    <property type="match status" value="1"/>
</dbReference>
<dbReference type="InterPro" id="IPR005844">
    <property type="entry name" value="A-D-PHexomutase_a/b/a-I"/>
</dbReference>
<evidence type="ECO:0000259" key="11">
    <source>
        <dbReference type="Pfam" id="PF02879"/>
    </source>
</evidence>
<feature type="domain" description="Alpha-D-phosphohexomutase alpha/beta/alpha" evidence="10">
    <location>
        <begin position="14"/>
        <end position="152"/>
    </location>
</feature>
<dbReference type="Gene3D" id="3.30.310.50">
    <property type="entry name" value="Alpha-D-phosphohexomutase, C-terminal domain"/>
    <property type="match status" value="1"/>
</dbReference>
<dbReference type="KEGG" id="acz:Acaty_c0574"/>
<dbReference type="Pfam" id="PF02879">
    <property type="entry name" value="PGM_PMM_II"/>
    <property type="match status" value="1"/>
</dbReference>
<protein>
    <recommendedName>
        <fullName evidence="4">phosphoglucomutase (alpha-D-glucose-1,6-bisphosphate-dependent)</fullName>
        <ecNumber evidence="4">5.4.2.2</ecNumber>
    </recommendedName>
</protein>
<dbReference type="GO" id="GO:0005975">
    <property type="term" value="P:carbohydrate metabolic process"/>
    <property type="evidence" value="ECO:0007669"/>
    <property type="project" value="InterPro"/>
</dbReference>
<evidence type="ECO:0000313" key="14">
    <source>
        <dbReference type="Proteomes" id="UP000005522"/>
    </source>
</evidence>
<comment type="similarity">
    <text evidence="3 9">Belongs to the phosphohexose mutase family.</text>
</comment>
<evidence type="ECO:0000256" key="4">
    <source>
        <dbReference type="ARBA" id="ARBA00012728"/>
    </source>
</evidence>
<dbReference type="NCBIfam" id="NF005737">
    <property type="entry name" value="PRK07564.1-1"/>
    <property type="match status" value="1"/>
</dbReference>
<name>A0A059ZSF3_ACICK</name>
<evidence type="ECO:0000256" key="2">
    <source>
        <dbReference type="ARBA" id="ARBA00001946"/>
    </source>
</evidence>
<evidence type="ECO:0000259" key="10">
    <source>
        <dbReference type="Pfam" id="PF02878"/>
    </source>
</evidence>
<dbReference type="InterPro" id="IPR005845">
    <property type="entry name" value="A-D-PHexomutase_a/b/a-II"/>
</dbReference>
<dbReference type="EMBL" id="CP005986">
    <property type="protein sequence ID" value="AIA54458.1"/>
    <property type="molecule type" value="Genomic_DNA"/>
</dbReference>
<dbReference type="CDD" id="cd03085">
    <property type="entry name" value="PGM1"/>
    <property type="match status" value="1"/>
</dbReference>
<sequence>MPIATVPTTPFPDQRPGTSGLRKKVTVFQQAHYLENFVQAIFDVLPDRQGKTLVLGGDGRYYNREAIQIILRMAAANGWGRVLVGRDGLLSTPAVSALIRRNLAHGGIILSASHNPGGPDHDFGIKYNVSNGGPAPESVTEAIWARSKRIDRYYIVTGVPEVDLGSLGSSHCGEMVVEVIDPVQNYAELMESLFDFDALSRLLRGPFRMRFDALHAITGPYAHEILERRLGAPAGTVVHGEPLPDFGGAHPDPNLVYAKELADALLTGEELDFGAASDGDGDRNMILGRGIFVTPSDSLAVLAAGATCIPAYRQGLSGVARSMPTSQAVDAVAQRLGIPHYETPTGWKFFGNLLDAGAITFCGEESFGTGSNHVREKDGLWAVLAWLSILAARGQGVAEILTQHWRDHGRHYYTRHDYEDLPAEVGADLMAAVTHQLPVLSGQKLAGREVRLADDFAYTDPVDGSHSLHQGIRILFDDGSRLIFRLSGTGTSGATLRIYHETPVADVQRQLQNPQRVLQDLIRLGRELCRLEALSGRTQPTVIT</sequence>
<dbReference type="PANTHER" id="PTHR22573:SF2">
    <property type="entry name" value="PHOSPHOGLUCOMUTASE"/>
    <property type="match status" value="1"/>
</dbReference>
<dbReference type="InterPro" id="IPR045244">
    <property type="entry name" value="PGM"/>
</dbReference>
<dbReference type="InterPro" id="IPR016055">
    <property type="entry name" value="A-D-PHexomutase_a/b/a-I/II/III"/>
</dbReference>
<dbReference type="Pfam" id="PF02880">
    <property type="entry name" value="PGM_PMM_III"/>
    <property type="match status" value="1"/>
</dbReference>
<comment type="catalytic activity">
    <reaction evidence="1">
        <text>alpha-D-glucose 1-phosphate = alpha-D-glucose 6-phosphate</text>
        <dbReference type="Rhea" id="RHEA:23536"/>
        <dbReference type="ChEBI" id="CHEBI:58225"/>
        <dbReference type="ChEBI" id="CHEBI:58601"/>
        <dbReference type="EC" id="5.4.2.2"/>
    </reaction>
</comment>
<dbReference type="Proteomes" id="UP000005522">
    <property type="component" value="Chromosome"/>
</dbReference>
<dbReference type="GO" id="GO:0004614">
    <property type="term" value="F:phosphoglucomutase activity"/>
    <property type="evidence" value="ECO:0007669"/>
    <property type="project" value="UniProtKB-EC"/>
</dbReference>
<evidence type="ECO:0000313" key="13">
    <source>
        <dbReference type="EMBL" id="AIA54458.1"/>
    </source>
</evidence>
<dbReference type="RefSeq" id="WP_004870701.1">
    <property type="nucleotide sequence ID" value="NZ_CP005986.1"/>
</dbReference>
<dbReference type="Pfam" id="PF24947">
    <property type="entry name" value="PGM1_C_vert_fung"/>
    <property type="match status" value="1"/>
</dbReference>
<evidence type="ECO:0000256" key="5">
    <source>
        <dbReference type="ARBA" id="ARBA00022553"/>
    </source>
</evidence>
<dbReference type="AlphaFoldDB" id="A0A059ZSF3"/>
<feature type="domain" description="Alpha-D-phosphohexomutase alpha/beta/alpha" evidence="11">
    <location>
        <begin position="185"/>
        <end position="287"/>
    </location>
</feature>
<dbReference type="FunFam" id="3.40.120.10:FF:000005">
    <property type="entry name" value="Phosphoglucomutase 5"/>
    <property type="match status" value="1"/>
</dbReference>
<dbReference type="InterPro" id="IPR036900">
    <property type="entry name" value="A-D-PHexomutase_C_sf"/>
</dbReference>
<gene>
    <name evidence="13" type="ORF">Acaty_c0574</name>
</gene>
<dbReference type="PRINTS" id="PR00509">
    <property type="entry name" value="PGMPMM"/>
</dbReference>
<accession>A0A059ZSF3</accession>
<keyword evidence="8 13" id="KW-0413">Isomerase</keyword>
<dbReference type="GO" id="GO:0000287">
    <property type="term" value="F:magnesium ion binding"/>
    <property type="evidence" value="ECO:0007669"/>
    <property type="project" value="InterPro"/>
</dbReference>
<keyword evidence="6 9" id="KW-0479">Metal-binding</keyword>
<dbReference type="InterPro" id="IPR005846">
    <property type="entry name" value="A-D-PHexomutase_a/b/a-III"/>
</dbReference>
<dbReference type="eggNOG" id="COG0033">
    <property type="taxonomic scope" value="Bacteria"/>
</dbReference>
<organism evidence="13 14">
    <name type="scientific">Acidithiobacillus caldus (strain ATCC 51756 / DSM 8584 / KU)</name>
    <dbReference type="NCBI Taxonomy" id="637389"/>
    <lineage>
        <taxon>Bacteria</taxon>
        <taxon>Pseudomonadati</taxon>
        <taxon>Pseudomonadota</taxon>
        <taxon>Acidithiobacillia</taxon>
        <taxon>Acidithiobacillales</taxon>
        <taxon>Acidithiobacillaceae</taxon>
        <taxon>Acidithiobacillus</taxon>
    </lineage>
</organism>
<dbReference type="PROSITE" id="PS00710">
    <property type="entry name" value="PGM_PMM"/>
    <property type="match status" value="1"/>
</dbReference>
<dbReference type="SUPFAM" id="SSF53738">
    <property type="entry name" value="Phosphoglucomutase, first 3 domains"/>
    <property type="match status" value="3"/>
</dbReference>